<dbReference type="GO" id="GO:0006006">
    <property type="term" value="P:glucose metabolic process"/>
    <property type="evidence" value="ECO:0007669"/>
    <property type="project" value="TreeGrafter"/>
</dbReference>
<protein>
    <submittedName>
        <fullName evidence="4">Aldose 1-epimerase</fullName>
        <ecNumber evidence="4">5.1.3.3</ecNumber>
    </submittedName>
</protein>
<dbReference type="RefSeq" id="WP_009195129.1">
    <property type="nucleotide sequence ID" value="NZ_AODQ01000034.1"/>
</dbReference>
<dbReference type="InterPro" id="IPR014718">
    <property type="entry name" value="GH-type_carb-bd"/>
</dbReference>
<keyword evidence="3" id="KW-0106">Calcium</keyword>
<evidence type="ECO:0000256" key="2">
    <source>
        <dbReference type="ARBA" id="ARBA00011245"/>
    </source>
</evidence>
<dbReference type="GO" id="GO:0005737">
    <property type="term" value="C:cytoplasm"/>
    <property type="evidence" value="ECO:0007669"/>
    <property type="project" value="TreeGrafter"/>
</dbReference>
<name>M7N7B5_9BACT</name>
<dbReference type="Gene3D" id="2.70.98.10">
    <property type="match status" value="1"/>
</dbReference>
<dbReference type="GO" id="GO:0004034">
    <property type="term" value="F:aldose 1-epimerase activity"/>
    <property type="evidence" value="ECO:0007669"/>
    <property type="project" value="UniProtKB-EC"/>
</dbReference>
<dbReference type="PANTHER" id="PTHR10091:SF0">
    <property type="entry name" value="GALACTOSE MUTAROTASE"/>
    <property type="match status" value="1"/>
</dbReference>
<proteinExistence type="predicted"/>
<dbReference type="Pfam" id="PF01263">
    <property type="entry name" value="Aldose_epim"/>
    <property type="match status" value="1"/>
</dbReference>
<gene>
    <name evidence="4" type="primary">mro_2</name>
    <name evidence="4" type="ORF">ADICEAN_01732</name>
</gene>
<dbReference type="PANTHER" id="PTHR10091">
    <property type="entry name" value="ALDOSE-1-EPIMERASE"/>
    <property type="match status" value="1"/>
</dbReference>
<dbReference type="PATRIC" id="fig|1279009.4.peg.1760"/>
<comment type="caution">
    <text evidence="4">The sequence shown here is derived from an EMBL/GenBank/DDBJ whole genome shotgun (WGS) entry which is preliminary data.</text>
</comment>
<dbReference type="STRING" id="1279009.ADICEAN_01732"/>
<dbReference type="InterPro" id="IPR011013">
    <property type="entry name" value="Gal_mutarotase_sf_dom"/>
</dbReference>
<evidence type="ECO:0000313" key="4">
    <source>
        <dbReference type="EMBL" id="EMR03131.1"/>
    </source>
</evidence>
<dbReference type="EMBL" id="AODQ01000034">
    <property type="protein sequence ID" value="EMR03131.1"/>
    <property type="molecule type" value="Genomic_DNA"/>
</dbReference>
<evidence type="ECO:0000313" key="5">
    <source>
        <dbReference type="Proteomes" id="UP000011910"/>
    </source>
</evidence>
<organism evidence="4 5">
    <name type="scientific">Cesiribacter andamanensis AMV16</name>
    <dbReference type="NCBI Taxonomy" id="1279009"/>
    <lineage>
        <taxon>Bacteria</taxon>
        <taxon>Pseudomonadati</taxon>
        <taxon>Bacteroidota</taxon>
        <taxon>Cytophagia</taxon>
        <taxon>Cytophagales</taxon>
        <taxon>Cesiribacteraceae</taxon>
        <taxon>Cesiribacter</taxon>
    </lineage>
</organism>
<comment type="subunit">
    <text evidence="2">Monomer.</text>
</comment>
<dbReference type="EC" id="5.1.3.3" evidence="4"/>
<keyword evidence="4" id="KW-0413">Isomerase</keyword>
<dbReference type="GO" id="GO:0033499">
    <property type="term" value="P:galactose catabolic process via UDP-galactose, Leloir pathway"/>
    <property type="evidence" value="ECO:0007669"/>
    <property type="project" value="TreeGrafter"/>
</dbReference>
<comment type="cofactor">
    <cofactor evidence="1">
        <name>Ca(2+)</name>
        <dbReference type="ChEBI" id="CHEBI:29108"/>
    </cofactor>
</comment>
<accession>M7N7B5</accession>
<dbReference type="GO" id="GO:0030246">
    <property type="term" value="F:carbohydrate binding"/>
    <property type="evidence" value="ECO:0007669"/>
    <property type="project" value="InterPro"/>
</dbReference>
<evidence type="ECO:0000256" key="1">
    <source>
        <dbReference type="ARBA" id="ARBA00001913"/>
    </source>
</evidence>
<keyword evidence="5" id="KW-1185">Reference proteome</keyword>
<dbReference type="eggNOG" id="COG2017">
    <property type="taxonomic scope" value="Bacteria"/>
</dbReference>
<reference evidence="4 5" key="1">
    <citation type="journal article" date="2013" name="Genome Announc.">
        <title>Draft Genome Sequence of Cesiribacter andamanensis Strain AMV16T, Isolated from a Soil Sample from a Mud Volcano in the Andaman Islands, India.</title>
        <authorList>
            <person name="Shivaji S."/>
            <person name="Ara S."/>
            <person name="Begum Z."/>
            <person name="Srinivas T.N."/>
            <person name="Singh A."/>
            <person name="Kumar Pinnaka A."/>
        </authorList>
    </citation>
    <scope>NUCLEOTIDE SEQUENCE [LARGE SCALE GENOMIC DNA]</scope>
    <source>
        <strain evidence="4 5">AMV16</strain>
    </source>
</reference>
<evidence type="ECO:0000256" key="3">
    <source>
        <dbReference type="ARBA" id="ARBA00022837"/>
    </source>
</evidence>
<dbReference type="SUPFAM" id="SSF74650">
    <property type="entry name" value="Galactose mutarotase-like"/>
    <property type="match status" value="1"/>
</dbReference>
<sequence length="179" mass="19473">MKVEKNAFGSLDETTPIDLYTLTNDKGISVDITNYGGIVVALRAPDREGKLEDVVLGFESLEGYRSPTYLEENPYFGAIIGRYGNRIAGGRFRLGGKEYRLAQNNGPNHLHGGLQGFDKQVWKATPFTAGHEVGLVLEYISEAGEEGYPGKLAVQVTYALSQDDALSISYEAHADAPPC</sequence>
<dbReference type="InterPro" id="IPR008183">
    <property type="entry name" value="Aldose_1/G6P_1-epimerase"/>
</dbReference>
<dbReference type="AlphaFoldDB" id="M7N7B5"/>
<dbReference type="Proteomes" id="UP000011910">
    <property type="component" value="Unassembled WGS sequence"/>
</dbReference>